<gene>
    <name evidence="5" type="primary">ssuB_2</name>
    <name evidence="5" type="ORF">PbB2_00287</name>
</gene>
<dbReference type="CDD" id="cd03230">
    <property type="entry name" value="ABC_DR_subfamily_A"/>
    <property type="match status" value="1"/>
</dbReference>
<dbReference type="AlphaFoldDB" id="A0A2P2E6F1"/>
<dbReference type="Proteomes" id="UP000245086">
    <property type="component" value="Unassembled WGS sequence"/>
</dbReference>
<keyword evidence="2" id="KW-0547">Nucleotide-binding</keyword>
<evidence type="ECO:0000259" key="4">
    <source>
        <dbReference type="PROSITE" id="PS50893"/>
    </source>
</evidence>
<keyword evidence="3 5" id="KW-0067">ATP-binding</keyword>
<dbReference type="GO" id="GO:0005524">
    <property type="term" value="F:ATP binding"/>
    <property type="evidence" value="ECO:0007669"/>
    <property type="project" value="UniProtKB-KW"/>
</dbReference>
<name>A0A2P2E6F1_9PROT</name>
<keyword evidence="1" id="KW-0813">Transport</keyword>
<dbReference type="PANTHER" id="PTHR42939">
    <property type="entry name" value="ABC TRANSPORTER ATP-BINDING PROTEIN ALBC-RELATED"/>
    <property type="match status" value="1"/>
</dbReference>
<evidence type="ECO:0000256" key="2">
    <source>
        <dbReference type="ARBA" id="ARBA00022741"/>
    </source>
</evidence>
<dbReference type="InterPro" id="IPR027417">
    <property type="entry name" value="P-loop_NTPase"/>
</dbReference>
<dbReference type="InterPro" id="IPR051782">
    <property type="entry name" value="ABC_Transporter_VariousFunc"/>
</dbReference>
<evidence type="ECO:0000256" key="3">
    <source>
        <dbReference type="ARBA" id="ARBA00022840"/>
    </source>
</evidence>
<dbReference type="GO" id="GO:0016887">
    <property type="term" value="F:ATP hydrolysis activity"/>
    <property type="evidence" value="ECO:0007669"/>
    <property type="project" value="InterPro"/>
</dbReference>
<dbReference type="RefSeq" id="WP_108983496.1">
    <property type="nucleotide sequence ID" value="NZ_BFBR01000001.1"/>
</dbReference>
<sequence length="282" mass="30738">MTDVLISAKGLAKSYGQKQALKPTDLEVPAGRIVGVIGANGAGKSTLLNCLLGLSNYDGELQVMGMNPLMQRAKLMEQVCFIADVATLPRWAKVADLLDWVAGLHPKFDQAKAIARLKTTTVQLNARIKALSKGMIVQVHLAIALAIDARILVLDEPTLGLDIVNRRGFYDAILSDFFDETRTVIITTHQVDEVEPILSHAIFIRDGSVTLDAAMDDIAERFLAVDVLDNQKAEAEALKPLYSRSLLGRTTYVFDNVPADKLRGFGEPRRVGLADLFVALAQ</sequence>
<comment type="caution">
    <text evidence="5">The sequence shown here is derived from an EMBL/GenBank/DDBJ whole genome shotgun (WGS) entry which is preliminary data.</text>
</comment>
<dbReference type="InterPro" id="IPR003593">
    <property type="entry name" value="AAA+_ATPase"/>
</dbReference>
<keyword evidence="6" id="KW-1185">Reference proteome</keyword>
<proteinExistence type="predicted"/>
<dbReference type="OrthoDB" id="9778547at2"/>
<accession>A0A2P2E6F1</accession>
<dbReference type="EMBL" id="BFBR01000001">
    <property type="protein sequence ID" value="GBF56630.1"/>
    <property type="molecule type" value="Genomic_DNA"/>
</dbReference>
<dbReference type="Pfam" id="PF00005">
    <property type="entry name" value="ABC_tran"/>
    <property type="match status" value="1"/>
</dbReference>
<dbReference type="InterPro" id="IPR003439">
    <property type="entry name" value="ABC_transporter-like_ATP-bd"/>
</dbReference>
<reference evidence="5 6" key="1">
    <citation type="journal article" date="2018" name="Genome Announc.">
        <title>Draft Genome Sequence of "Candidatus Phycosocius bacilliformis," an Alphaproteobacterial Ectosymbiont of the Hydrocarbon-Producing Green Alga Botryococcus braunii.</title>
        <authorList>
            <person name="Tanabe Y."/>
            <person name="Yamaguchi H."/>
            <person name="Watanabe M.M."/>
        </authorList>
    </citation>
    <scope>NUCLEOTIDE SEQUENCE [LARGE SCALE GENOMIC DNA]</scope>
    <source>
        <strain evidence="5 6">BOTRYCO-2</strain>
    </source>
</reference>
<protein>
    <submittedName>
        <fullName evidence="5">Aliphatic sulfonates import ATP-binding protein SsuB</fullName>
    </submittedName>
</protein>
<dbReference type="PROSITE" id="PS50893">
    <property type="entry name" value="ABC_TRANSPORTER_2"/>
    <property type="match status" value="1"/>
</dbReference>
<dbReference type="SMART" id="SM00382">
    <property type="entry name" value="AAA"/>
    <property type="match status" value="1"/>
</dbReference>
<organism evidence="5 6">
    <name type="scientific">Candidatus Phycosocius bacilliformis</name>
    <dbReference type="NCBI Taxonomy" id="1445552"/>
    <lineage>
        <taxon>Bacteria</taxon>
        <taxon>Pseudomonadati</taxon>
        <taxon>Pseudomonadota</taxon>
        <taxon>Alphaproteobacteria</taxon>
        <taxon>Caulobacterales</taxon>
        <taxon>Caulobacterales incertae sedis</taxon>
        <taxon>Candidatus Phycosocius</taxon>
    </lineage>
</organism>
<dbReference type="SUPFAM" id="SSF52540">
    <property type="entry name" value="P-loop containing nucleoside triphosphate hydrolases"/>
    <property type="match status" value="1"/>
</dbReference>
<evidence type="ECO:0000313" key="6">
    <source>
        <dbReference type="Proteomes" id="UP000245086"/>
    </source>
</evidence>
<dbReference type="PANTHER" id="PTHR42939:SF1">
    <property type="entry name" value="ABC TRANSPORTER ATP-BINDING PROTEIN ALBC-RELATED"/>
    <property type="match status" value="1"/>
</dbReference>
<dbReference type="Gene3D" id="3.40.50.300">
    <property type="entry name" value="P-loop containing nucleotide triphosphate hydrolases"/>
    <property type="match status" value="1"/>
</dbReference>
<feature type="domain" description="ABC transporter" evidence="4">
    <location>
        <begin position="6"/>
        <end position="231"/>
    </location>
</feature>
<evidence type="ECO:0000256" key="1">
    <source>
        <dbReference type="ARBA" id="ARBA00022448"/>
    </source>
</evidence>
<evidence type="ECO:0000313" key="5">
    <source>
        <dbReference type="EMBL" id="GBF56630.1"/>
    </source>
</evidence>